<accession>W8S342</accession>
<reference evidence="5 6" key="1">
    <citation type="submission" date="2013-03" db="EMBL/GenBank/DDBJ databases">
        <authorList>
            <person name="Fiebig A."/>
            <person name="Goeker M."/>
            <person name="Klenk H.-P.P."/>
        </authorList>
    </citation>
    <scope>NUCLEOTIDE SEQUENCE [LARGE SCALE GENOMIC DNA]</scope>
    <source>
        <strain evidence="6">DSM 19469</strain>
    </source>
</reference>
<feature type="region of interest" description="Disordered" evidence="2">
    <location>
        <begin position="213"/>
        <end position="235"/>
    </location>
</feature>
<feature type="domain" description="Peptidoglycan binding-like" evidence="4">
    <location>
        <begin position="485"/>
        <end position="531"/>
    </location>
</feature>
<dbReference type="SUPFAM" id="SSF47090">
    <property type="entry name" value="PGBD-like"/>
    <property type="match status" value="2"/>
</dbReference>
<organism evidence="5 6">
    <name type="scientific">Roseicyclus elongatus DSM 19469</name>
    <dbReference type="NCBI Taxonomy" id="1294273"/>
    <lineage>
        <taxon>Bacteria</taxon>
        <taxon>Pseudomonadati</taxon>
        <taxon>Pseudomonadota</taxon>
        <taxon>Alphaproteobacteria</taxon>
        <taxon>Rhodobacterales</taxon>
        <taxon>Roseobacteraceae</taxon>
        <taxon>Roseicyclus</taxon>
    </lineage>
</organism>
<dbReference type="EMBL" id="CP004372">
    <property type="protein sequence ID" value="AHM03176.1"/>
    <property type="molecule type" value="Genomic_DNA"/>
</dbReference>
<evidence type="ECO:0000313" key="6">
    <source>
        <dbReference type="Proteomes" id="UP000019593"/>
    </source>
</evidence>
<sequence>MRARPFALALLLSLPGPVAADTALLIASARYDNAQNLRETRVMSRLEGQLRGAGFDVISVGNGTAEELRAGLSRLLEAEEDTRVVIAATGHFATGGGETWLLGREANAPDLAEVSGVGLPLSILQQVAASAPGRALVLLGVEERRMPLGRGLNRGVGVLAPPQGVTVIRGATRELVDLMQDGVLRPGVDLAAALRRARGLQVAGFVSGAVPFLDDAPASDDRPPRPQPTPQPSPDETALWEAAQELDTPAAYRAYLQRYPDGAFADLARLRAEAPQPTPEEIAQAAEEALGLDRDGRRQVQRHLTILGYDTRGVDGIFGTGTRTAIRAWQGAQNVAVTGYLDAPQLAALRAQGRAREAALAEEERERRAAEERADRAFWQATGQGQTVEGLRRYLDRYPEGLFADEARSRLQSILQVDEDAAWRLTQQRDTVSAYRAYLQNFPNGRRADIARNRIDELESGLSAQDRARLEAQEAALNLQPVTRSLIEQRLQRLGLEPGRVDGRFDAQTRAAIRRYQRARGLRETGYLDQVLVVRLLAESIGGILR</sequence>
<gene>
    <name evidence="5" type="ORF">roselon_00758</name>
</gene>
<feature type="signal peptide" evidence="3">
    <location>
        <begin position="1"/>
        <end position="20"/>
    </location>
</feature>
<dbReference type="Gene3D" id="1.10.101.10">
    <property type="entry name" value="PGBD-like superfamily/PGBD"/>
    <property type="match status" value="2"/>
</dbReference>
<proteinExistence type="predicted"/>
<evidence type="ECO:0000256" key="1">
    <source>
        <dbReference type="SAM" id="Coils"/>
    </source>
</evidence>
<protein>
    <recommendedName>
        <fullName evidence="4">Peptidoglycan binding-like domain-containing protein</fullName>
    </recommendedName>
</protein>
<dbReference type="STRING" id="1294273.roselon_00758"/>
<dbReference type="eggNOG" id="COG4249">
    <property type="taxonomic scope" value="Bacteria"/>
</dbReference>
<dbReference type="KEGG" id="red:roselon_00758"/>
<feature type="chain" id="PRO_5004914150" description="Peptidoglycan binding-like domain-containing protein" evidence="3">
    <location>
        <begin position="21"/>
        <end position="546"/>
    </location>
</feature>
<keyword evidence="3" id="KW-0732">Signal</keyword>
<dbReference type="HOGENOM" id="CLU_483814_0_0_5"/>
<dbReference type="InterPro" id="IPR036366">
    <property type="entry name" value="PGBDSf"/>
</dbReference>
<evidence type="ECO:0000313" key="5">
    <source>
        <dbReference type="EMBL" id="AHM03176.1"/>
    </source>
</evidence>
<evidence type="ECO:0000256" key="2">
    <source>
        <dbReference type="SAM" id="MobiDB-lite"/>
    </source>
</evidence>
<keyword evidence="1" id="KW-0175">Coiled coil</keyword>
<dbReference type="InterPro" id="IPR036365">
    <property type="entry name" value="PGBD-like_sf"/>
</dbReference>
<feature type="domain" description="Peptidoglycan binding-like" evidence="4">
    <location>
        <begin position="295"/>
        <end position="349"/>
    </location>
</feature>
<dbReference type="AlphaFoldDB" id="W8S342"/>
<dbReference type="Pfam" id="PF01471">
    <property type="entry name" value="PG_binding_1"/>
    <property type="match status" value="2"/>
</dbReference>
<keyword evidence="6" id="KW-1185">Reference proteome</keyword>
<dbReference type="eggNOG" id="COG3409">
    <property type="taxonomic scope" value="Bacteria"/>
</dbReference>
<dbReference type="InterPro" id="IPR002477">
    <property type="entry name" value="Peptidoglycan-bd-like"/>
</dbReference>
<feature type="coiled-coil region" evidence="1">
    <location>
        <begin position="346"/>
        <end position="380"/>
    </location>
</feature>
<dbReference type="RefSeq" id="WP_025311061.1">
    <property type="nucleotide sequence ID" value="NZ_CP004372.1"/>
</dbReference>
<dbReference type="Proteomes" id="UP000019593">
    <property type="component" value="Chromosome"/>
</dbReference>
<name>W8S342_9RHOB</name>
<dbReference type="OrthoDB" id="8092964at2"/>
<evidence type="ECO:0000259" key="4">
    <source>
        <dbReference type="Pfam" id="PF01471"/>
    </source>
</evidence>
<evidence type="ECO:0000256" key="3">
    <source>
        <dbReference type="SAM" id="SignalP"/>
    </source>
</evidence>